<accession>A0A839K3N0</accession>
<dbReference type="AlphaFoldDB" id="A0A839K3N0"/>
<comment type="caution">
    <text evidence="4">The sequence shown here is derived from an EMBL/GenBank/DDBJ whole genome shotgun (WGS) entry which is preliminary data.</text>
</comment>
<evidence type="ECO:0000259" key="3">
    <source>
        <dbReference type="PROSITE" id="PS50977"/>
    </source>
</evidence>
<dbReference type="PRINTS" id="PR00455">
    <property type="entry name" value="HTHTETR"/>
</dbReference>
<dbReference type="GO" id="GO:0003677">
    <property type="term" value="F:DNA binding"/>
    <property type="evidence" value="ECO:0007669"/>
    <property type="project" value="UniProtKB-UniRule"/>
</dbReference>
<gene>
    <name evidence="4" type="ORF">H0486_15175</name>
</gene>
<feature type="domain" description="HTH tetR-type" evidence="3">
    <location>
        <begin position="13"/>
        <end position="73"/>
    </location>
</feature>
<evidence type="ECO:0000313" key="5">
    <source>
        <dbReference type="Proteomes" id="UP000574276"/>
    </source>
</evidence>
<keyword evidence="1 2" id="KW-0238">DNA-binding</keyword>
<dbReference type="InterPro" id="IPR001647">
    <property type="entry name" value="HTH_TetR"/>
</dbReference>
<protein>
    <submittedName>
        <fullName evidence="4">TetR/AcrR family transcriptional regulator</fullName>
    </submittedName>
</protein>
<dbReference type="InterPro" id="IPR009057">
    <property type="entry name" value="Homeodomain-like_sf"/>
</dbReference>
<dbReference type="EMBL" id="JACEGA010000001">
    <property type="protein sequence ID" value="MBB2184220.1"/>
    <property type="molecule type" value="Genomic_DNA"/>
</dbReference>
<dbReference type="Pfam" id="PF00440">
    <property type="entry name" value="TetR_N"/>
    <property type="match status" value="1"/>
</dbReference>
<dbReference type="SUPFAM" id="SSF46689">
    <property type="entry name" value="Homeodomain-like"/>
    <property type="match status" value="1"/>
</dbReference>
<dbReference type="Gene3D" id="1.10.357.10">
    <property type="entry name" value="Tetracycline Repressor, domain 2"/>
    <property type="match status" value="1"/>
</dbReference>
<evidence type="ECO:0000256" key="1">
    <source>
        <dbReference type="ARBA" id="ARBA00023125"/>
    </source>
</evidence>
<dbReference type="RefSeq" id="WP_228353811.1">
    <property type="nucleotide sequence ID" value="NZ_JACEGA010000001.1"/>
</dbReference>
<reference evidence="4 5" key="1">
    <citation type="submission" date="2020-07" db="EMBL/GenBank/DDBJ databases">
        <title>Characterization and genome sequencing of isolate MD1, a novel member within the family Lachnospiraceae.</title>
        <authorList>
            <person name="Rettenmaier R."/>
            <person name="Di Bello L."/>
            <person name="Zinser C."/>
            <person name="Scheitz K."/>
            <person name="Liebl W."/>
            <person name="Zverlov V."/>
        </authorList>
    </citation>
    <scope>NUCLEOTIDE SEQUENCE [LARGE SCALE GENOMIC DNA]</scope>
    <source>
        <strain evidence="4 5">MD1</strain>
    </source>
</reference>
<feature type="DNA-binding region" description="H-T-H motif" evidence="2">
    <location>
        <begin position="36"/>
        <end position="55"/>
    </location>
</feature>
<keyword evidence="5" id="KW-1185">Reference proteome</keyword>
<proteinExistence type="predicted"/>
<evidence type="ECO:0000256" key="2">
    <source>
        <dbReference type="PROSITE-ProRule" id="PRU00335"/>
    </source>
</evidence>
<dbReference type="InterPro" id="IPR050624">
    <property type="entry name" value="HTH-type_Tx_Regulator"/>
</dbReference>
<dbReference type="PANTHER" id="PTHR43479">
    <property type="entry name" value="ACREF/ENVCD OPERON REPRESSOR-RELATED"/>
    <property type="match status" value="1"/>
</dbReference>
<dbReference type="Proteomes" id="UP000574276">
    <property type="component" value="Unassembled WGS sequence"/>
</dbReference>
<dbReference type="PANTHER" id="PTHR43479:SF11">
    <property type="entry name" value="ACREF_ENVCD OPERON REPRESSOR-RELATED"/>
    <property type="match status" value="1"/>
</dbReference>
<organism evidence="4 5">
    <name type="scientific">Variimorphobacter saccharofermentans</name>
    <dbReference type="NCBI Taxonomy" id="2755051"/>
    <lineage>
        <taxon>Bacteria</taxon>
        <taxon>Bacillati</taxon>
        <taxon>Bacillota</taxon>
        <taxon>Clostridia</taxon>
        <taxon>Lachnospirales</taxon>
        <taxon>Lachnospiraceae</taxon>
        <taxon>Variimorphobacter</taxon>
    </lineage>
</organism>
<evidence type="ECO:0000313" key="4">
    <source>
        <dbReference type="EMBL" id="MBB2184220.1"/>
    </source>
</evidence>
<sequence>MPKSKEQCEEIREATKQKIIRESILYFSRNGFAGTKISELSKAIGIAQGTIYNYFESKEDLFIEINKVINHQDLNQLKRLAKLPIPAKMKIRKLSEEVLRSLQEEPGFAEMITLGTQQTYGSGENVSAEASYQSEVFKLLAKIVEQGQKEGSIVQGSVMKLVDYYWGVVYLYALKKLFTKEYEMINAEDLDRVLLK</sequence>
<dbReference type="PROSITE" id="PS50977">
    <property type="entry name" value="HTH_TETR_2"/>
    <property type="match status" value="1"/>
</dbReference>
<name>A0A839K3N0_9FIRM</name>